<evidence type="ECO:0000256" key="9">
    <source>
        <dbReference type="RuleBase" id="RU361238"/>
    </source>
</evidence>
<comment type="similarity">
    <text evidence="1 9">Belongs to the tannase family.</text>
</comment>
<comment type="caution">
    <text evidence="12">The sequence shown here is derived from an EMBL/GenBank/DDBJ whole genome shotgun (WGS) entry which is preliminary data.</text>
</comment>
<reference evidence="12 13" key="1">
    <citation type="submission" date="2014-02" db="EMBL/GenBank/DDBJ databases">
        <title>The genome sequence of Colletotrichum fioriniae PJ7.</title>
        <authorList>
            <person name="Baroncelli R."/>
            <person name="Thon M.R."/>
        </authorList>
    </citation>
    <scope>NUCLEOTIDE SEQUENCE [LARGE SCALE GENOMIC DNA]</scope>
    <source>
        <strain evidence="12 13">PJ7</strain>
    </source>
</reference>
<proteinExistence type="inferred from homology"/>
<evidence type="ECO:0000256" key="2">
    <source>
        <dbReference type="ARBA" id="ARBA00022487"/>
    </source>
</evidence>
<organism evidence="12 13">
    <name type="scientific">Colletotrichum fioriniae PJ7</name>
    <dbReference type="NCBI Taxonomy" id="1445577"/>
    <lineage>
        <taxon>Eukaryota</taxon>
        <taxon>Fungi</taxon>
        <taxon>Dikarya</taxon>
        <taxon>Ascomycota</taxon>
        <taxon>Pezizomycotina</taxon>
        <taxon>Sordariomycetes</taxon>
        <taxon>Hypocreomycetidae</taxon>
        <taxon>Glomerellales</taxon>
        <taxon>Glomerellaceae</taxon>
        <taxon>Colletotrichum</taxon>
        <taxon>Colletotrichum acutatum species complex</taxon>
    </lineage>
</organism>
<feature type="compositionally biased region" description="Low complexity" evidence="10">
    <location>
        <begin position="576"/>
        <end position="592"/>
    </location>
</feature>
<sequence length="1234" mass="134382">MSLAVNASRCASATFGTPTLLGASILAVQANLVEGYSFDVPKGWTYSQPALNVENATFCNVTVTYTHPGQNDILTVEAWLPPMDHYNGILQSVGGGGWNPGRFILSYAAMINAVTNGYATVTTDAGIPTTPNPIDWLLKSPGSLDTNALQNFGQVSLNDETVMLTKPLGKAIIAKQLIESLYGKPPTRSYWNACSQGGRQGLKLAQQYPDAYDGIMSAAPAVNWAEFYLNSIWPSYYMLKTQQFPLGCELDALTAMAVSACDDLDGVKDGLISDPEACRANFNVSAQIGKSFQCAQINSTLNISQAAANVANASWTGPRSSTGKFIYDGYEMGSDLSVIAPTECTGKVCRSSAGEANIAFAWRAFVAKDSNAIVPNLTYTTFDTIHRATKLVFASNMETDEADLSDFRNVGGKIITYHGLADQSISPGGTLRYYSTVADAVGGNITSFYKYYRVPGLEHCWGGRGGQPETIFAQLRAWVENGTEPGPSPVTVTLPDGSSQEQCDEVKPKCGQCLKALHNCSLQSSTPSSDLNTPDYASRDALRRVNSSQNSEATEVRHNDTPQDGYSTGHSQRLRAPAASSSSGTPSHTSSPCRNISAVTGSSAPGASLDVLATWTWTVDDLALMHHFLTCPALDHGDATLWRQKVPLLAFENHSVLHLLLAVSAFHLATIEPGKRTKYQGLADKHYETGLRQIMEIMPRLGRETAGVLYIATTLVCTCSFAKGPAPENLLIVSDGVEVAWFELLRGVRLVIETVGFEAIFSGVLGPMPSGEEPPPSKDSSLSRSSSATSGTVIWEPALGRIAQLIADSQDPDEATYRKMMDHVSLAFQQTFGTSTEPVATFEGKMEVIMACIYRTDDDFVRCLRGKKTVALLVLGHFAVLVKTLEWLWYMHGWADHIIRGVASHLDASYLDFLQWPSAEIKRLDFSVANESMPIPAEARAIFCYPPYNRELGMNTVMAPEFAPTRAVLHIEGCDIHYWSQGKGPLIVFIPGGNGHGRQYDTIIAALSDRYTCATFDRRQMSASQAKVNKRLNPPQQARDIRAIIETLGFSKATLFGSSMGGILAFQFALDFPDMVEHVISHEAPTFMLLPNATEVFQFLYNCLEIYEASGVDAAQKEFSSKLIGYFDEGVPRTGPSDPMNPPNHWANEFAVLLGYMPSLYRIRENGTSIGLMRGSRSREAWYAQAVDEQAKILGCPKLNVAGAHEGFRVECEAFLPYFVELMRILDQAKIKSS</sequence>
<dbReference type="AlphaFoldDB" id="A0A010RPY4"/>
<dbReference type="EMBL" id="JARH01000489">
    <property type="protein sequence ID" value="EXF80044.1"/>
    <property type="molecule type" value="Genomic_DNA"/>
</dbReference>
<evidence type="ECO:0000313" key="12">
    <source>
        <dbReference type="EMBL" id="EXF80044.1"/>
    </source>
</evidence>
<evidence type="ECO:0000259" key="11">
    <source>
        <dbReference type="Pfam" id="PF00561"/>
    </source>
</evidence>
<accession>A0A010RPY4</accession>
<evidence type="ECO:0000256" key="4">
    <source>
        <dbReference type="ARBA" id="ARBA00022729"/>
    </source>
</evidence>
<keyword evidence="13" id="KW-1185">Reference proteome</keyword>
<evidence type="ECO:0000256" key="3">
    <source>
        <dbReference type="ARBA" id="ARBA00022723"/>
    </source>
</evidence>
<evidence type="ECO:0000313" key="13">
    <source>
        <dbReference type="Proteomes" id="UP000020467"/>
    </source>
</evidence>
<dbReference type="InterPro" id="IPR021858">
    <property type="entry name" value="Fun_TF"/>
</dbReference>
<dbReference type="GO" id="GO:0046872">
    <property type="term" value="F:metal ion binding"/>
    <property type="evidence" value="ECO:0007669"/>
    <property type="project" value="UniProtKB-KW"/>
</dbReference>
<dbReference type="Pfam" id="PF07519">
    <property type="entry name" value="Tannase"/>
    <property type="match status" value="1"/>
</dbReference>
<dbReference type="EC" id="3.1.1.-" evidence="9"/>
<keyword evidence="6" id="KW-0106">Calcium</keyword>
<evidence type="ECO:0000256" key="6">
    <source>
        <dbReference type="ARBA" id="ARBA00022837"/>
    </source>
</evidence>
<keyword evidence="8" id="KW-0539">Nucleus</keyword>
<dbReference type="InterPro" id="IPR029058">
    <property type="entry name" value="AB_hydrolase_fold"/>
</dbReference>
<dbReference type="GO" id="GO:0030600">
    <property type="term" value="F:feruloyl esterase activity"/>
    <property type="evidence" value="ECO:0007669"/>
    <property type="project" value="UniProtKB-ARBA"/>
</dbReference>
<dbReference type="Gene3D" id="3.40.50.1820">
    <property type="entry name" value="alpha/beta hydrolase"/>
    <property type="match status" value="1"/>
</dbReference>
<dbReference type="PANTHER" id="PTHR33938">
    <property type="entry name" value="FERULOYL ESTERASE B-RELATED"/>
    <property type="match status" value="1"/>
</dbReference>
<feature type="compositionally biased region" description="Polar residues" evidence="10">
    <location>
        <begin position="562"/>
        <end position="571"/>
    </location>
</feature>
<keyword evidence="7" id="KW-1015">Disulfide bond</keyword>
<evidence type="ECO:0000256" key="7">
    <source>
        <dbReference type="ARBA" id="ARBA00023157"/>
    </source>
</evidence>
<protein>
    <recommendedName>
        <fullName evidence="9">Carboxylic ester hydrolase</fullName>
        <ecNumber evidence="9">3.1.1.-</ecNumber>
    </recommendedName>
</protein>
<evidence type="ECO:0000256" key="8">
    <source>
        <dbReference type="ARBA" id="ARBA00023242"/>
    </source>
</evidence>
<dbReference type="Pfam" id="PF00561">
    <property type="entry name" value="Abhydrolase_1"/>
    <property type="match status" value="1"/>
</dbReference>
<dbReference type="OrthoDB" id="3039123at2759"/>
<evidence type="ECO:0000256" key="1">
    <source>
        <dbReference type="ARBA" id="ARBA00006249"/>
    </source>
</evidence>
<dbReference type="Pfam" id="PF11951">
    <property type="entry name" value="Fungal_trans_2"/>
    <property type="match status" value="1"/>
</dbReference>
<gene>
    <name evidence="12" type="ORF">CFIO01_00940</name>
</gene>
<dbReference type="Proteomes" id="UP000020467">
    <property type="component" value="Unassembled WGS sequence"/>
</dbReference>
<keyword evidence="4" id="KW-0732">Signal</keyword>
<dbReference type="InterPro" id="IPR000073">
    <property type="entry name" value="AB_hydrolase_1"/>
</dbReference>
<evidence type="ECO:0000256" key="5">
    <source>
        <dbReference type="ARBA" id="ARBA00022801"/>
    </source>
</evidence>
<keyword evidence="2" id="KW-0719">Serine esterase</keyword>
<name>A0A010RPY4_9PEZI</name>
<feature type="region of interest" description="Disordered" evidence="10">
    <location>
        <begin position="543"/>
        <end position="597"/>
    </location>
</feature>
<dbReference type="HOGENOM" id="CLU_267367_0_0_1"/>
<evidence type="ECO:0000256" key="10">
    <source>
        <dbReference type="SAM" id="MobiDB-lite"/>
    </source>
</evidence>
<keyword evidence="3" id="KW-0479">Metal-binding</keyword>
<dbReference type="PANTHER" id="PTHR33938:SF13">
    <property type="entry name" value="CARBOXYLIC ESTER HYDROLASE"/>
    <property type="match status" value="1"/>
</dbReference>
<keyword evidence="5 9" id="KW-0378">Hydrolase</keyword>
<dbReference type="KEGG" id="cfj:CFIO01_00940"/>
<dbReference type="eggNOG" id="KOG4178">
    <property type="taxonomic scope" value="Eukaryota"/>
</dbReference>
<feature type="domain" description="AB hydrolase-1" evidence="11">
    <location>
        <begin position="985"/>
        <end position="1090"/>
    </location>
</feature>
<dbReference type="InterPro" id="IPR011118">
    <property type="entry name" value="Tannase/feruloyl_esterase"/>
</dbReference>
<feature type="region of interest" description="Disordered" evidence="10">
    <location>
        <begin position="482"/>
        <end position="501"/>
    </location>
</feature>
<dbReference type="SUPFAM" id="SSF53474">
    <property type="entry name" value="alpha/beta-Hydrolases"/>
    <property type="match status" value="2"/>
</dbReference>